<proteinExistence type="predicted"/>
<dbReference type="InterPro" id="IPR021735">
    <property type="entry name" value="DUF3306"/>
</dbReference>
<protein>
    <submittedName>
        <fullName evidence="2">DUF3306 domain-containing protein</fullName>
    </submittedName>
</protein>
<comment type="caution">
    <text evidence="2">The sequence shown here is derived from an EMBL/GenBank/DDBJ whole genome shotgun (WGS) entry which is preliminary data.</text>
</comment>
<name>A0ABT6VGU8_9GAMM</name>
<feature type="region of interest" description="Disordered" evidence="1">
    <location>
        <begin position="1"/>
        <end position="76"/>
    </location>
</feature>
<dbReference type="RefSeq" id="WP_282720452.1">
    <property type="nucleotide sequence ID" value="NZ_JASCQO010000018.1"/>
</dbReference>
<feature type="region of interest" description="Disordered" evidence="1">
    <location>
        <begin position="131"/>
        <end position="192"/>
    </location>
</feature>
<evidence type="ECO:0000313" key="2">
    <source>
        <dbReference type="EMBL" id="MDI5932920.1"/>
    </source>
</evidence>
<feature type="compositionally biased region" description="Basic and acidic residues" evidence="1">
    <location>
        <begin position="11"/>
        <end position="24"/>
    </location>
</feature>
<reference evidence="2 3" key="1">
    <citation type="submission" date="2023-04" db="EMBL/GenBank/DDBJ databases">
        <title>Halomonas strains isolated from rhizosphere soil.</title>
        <authorList>
            <person name="Xu L."/>
            <person name="Sun J.-Q."/>
        </authorList>
    </citation>
    <scope>NUCLEOTIDE SEQUENCE [LARGE SCALE GENOMIC DNA]</scope>
    <source>
        <strain evidence="2 3">LN1S58</strain>
    </source>
</reference>
<evidence type="ECO:0000256" key="1">
    <source>
        <dbReference type="SAM" id="MobiDB-lite"/>
    </source>
</evidence>
<gene>
    <name evidence="2" type="ORF">QLQ84_03880</name>
</gene>
<accession>A0ABT6VGU8</accession>
<sequence>MNRLSRWSRRKLGEHADDIERPEEAVAADAETVPVAADAETVPVAADAETPTIPPPEPGSLDASLPDPDTLPAGSDFTAFLQQGVSDGLRRRALRRMFSGEHYGIRDGLDDYDDDYRARLKPLTGDVAQRLRQWTRQPDESEVQAPGPDDATEIAEHEAPRTREAAPAADQDADLARQADEVATEPGASGRA</sequence>
<feature type="compositionally biased region" description="Basic residues" evidence="1">
    <location>
        <begin position="1"/>
        <end position="10"/>
    </location>
</feature>
<feature type="compositionally biased region" description="Basic and acidic residues" evidence="1">
    <location>
        <begin position="154"/>
        <end position="164"/>
    </location>
</feature>
<evidence type="ECO:0000313" key="3">
    <source>
        <dbReference type="Proteomes" id="UP001244242"/>
    </source>
</evidence>
<dbReference type="EMBL" id="JASCQO010000018">
    <property type="protein sequence ID" value="MDI5932920.1"/>
    <property type="molecule type" value="Genomic_DNA"/>
</dbReference>
<keyword evidence="3" id="KW-1185">Reference proteome</keyword>
<dbReference type="Proteomes" id="UP001244242">
    <property type="component" value="Unassembled WGS sequence"/>
</dbReference>
<organism evidence="2 3">
    <name type="scientific">Halomonas kalidii</name>
    <dbReference type="NCBI Taxonomy" id="3043293"/>
    <lineage>
        <taxon>Bacteria</taxon>
        <taxon>Pseudomonadati</taxon>
        <taxon>Pseudomonadota</taxon>
        <taxon>Gammaproteobacteria</taxon>
        <taxon>Oceanospirillales</taxon>
        <taxon>Halomonadaceae</taxon>
        <taxon>Halomonas</taxon>
    </lineage>
</organism>
<dbReference type="Pfam" id="PF11748">
    <property type="entry name" value="DUF3306"/>
    <property type="match status" value="1"/>
</dbReference>